<feature type="active site" description="Proton donor" evidence="4">
    <location>
        <position position="207"/>
    </location>
</feature>
<dbReference type="HOGENOM" id="CLU_543697_0_0_10"/>
<accession>X5DYD8</accession>
<evidence type="ECO:0000313" key="9">
    <source>
        <dbReference type="EMBL" id="SET66778.1"/>
    </source>
</evidence>
<dbReference type="Gene3D" id="2.115.10.20">
    <property type="entry name" value="Glycosyl hydrolase domain, family 43"/>
    <property type="match status" value="1"/>
</dbReference>
<evidence type="ECO:0000313" key="8">
    <source>
        <dbReference type="EMBL" id="AHW60260.1"/>
    </source>
</evidence>
<dbReference type="GO" id="GO:0005975">
    <property type="term" value="P:carbohydrate metabolic process"/>
    <property type="evidence" value="ECO:0007669"/>
    <property type="project" value="InterPro"/>
</dbReference>
<dbReference type="InterPro" id="IPR013320">
    <property type="entry name" value="ConA-like_dom_sf"/>
</dbReference>
<dbReference type="AlphaFoldDB" id="X5DYD8"/>
<dbReference type="SUPFAM" id="SSF75005">
    <property type="entry name" value="Arabinanase/levansucrase/invertase"/>
    <property type="match status" value="1"/>
</dbReference>
<dbReference type="InterPro" id="IPR023296">
    <property type="entry name" value="Glyco_hydro_beta-prop_sf"/>
</dbReference>
<keyword evidence="2 6" id="KW-0378">Hydrolase</keyword>
<dbReference type="OrthoDB" id="9801455at2"/>
<sequence length="517" mass="59156">MKNTILVITVMFLLTFCAQPEKKKETAYFQNPVIAGDFPDPSVIRVGDTYYAAGTSCDFAPNYPLFESKDLINWKRIGSVFNEPPAWTADDFWAPELFYHNGTFFVYYTTKRKDNRIACIGVATTKDISKGFTDHGILIEWGEEAIDAFVFQDDDEKLYITWKAYGLTPGRDIEILCSELSDDGMQLVGDHFTLTDFTKGWQGAGDEGQCIVKRNGWYYMFYSVGGCCDNRCDYRVRVARSKNLRNGWEQFPEPILQGGDEWRCTGHGTLVNTPDNRYFYMYHSYNATDFEYIGRQGMLSEVLWNDETGWPYFKYNTPALKAEVPFENTHQVTDSVFMDDFSDEQNLVFWSWEVNHKKPGIEVKNGQLVLTANEAGVGFVGLRPKSGNYQLSSEVIQNEAKSGIGIYSNRQNMIALVVNRHQLELFQVNNREKEVLATAELENAGSVYLKYEAINARYFQFFWSLDGKEWMPVETTSGLQVDGSFIAQWGYAPRAGFIFGEHTGSSFAYNEIRVKYN</sequence>
<reference evidence="9 11" key="2">
    <citation type="submission" date="2016-10" db="EMBL/GenBank/DDBJ databases">
        <authorList>
            <person name="de Groot N.N."/>
        </authorList>
    </citation>
    <scope>NUCLEOTIDE SEQUENCE [LARGE SCALE GENOMIC DNA]</scope>
    <source>
        <strain evidence="9 11">DSM 25947</strain>
    </source>
</reference>
<protein>
    <submittedName>
        <fullName evidence="9">Beta-xylosidase</fullName>
    </submittedName>
    <submittedName>
        <fullName evidence="8">Glycoside hydrolase</fullName>
    </submittedName>
</protein>
<reference evidence="8 10" key="1">
    <citation type="submission" date="2014-03" db="EMBL/GenBank/DDBJ databases">
        <title>Complete genome sequence of a deeply braunched marine Bacteroidia bacterium Draconibacterium orientale type strain FH5T.</title>
        <authorList>
            <person name="Li X."/>
            <person name="Wang X."/>
            <person name="Xie Z."/>
            <person name="Du Z."/>
            <person name="Chen G."/>
        </authorList>
    </citation>
    <scope>NUCLEOTIDE SEQUENCE [LARGE SCALE GENOMIC DNA]</scope>
    <source>
        <strain evidence="8 10">FH5</strain>
    </source>
</reference>
<dbReference type="KEGG" id="dori:FH5T_13255"/>
<dbReference type="EMBL" id="FOHT01000019">
    <property type="protein sequence ID" value="SET66778.1"/>
    <property type="molecule type" value="Genomic_DNA"/>
</dbReference>
<dbReference type="PANTHER" id="PTHR42812">
    <property type="entry name" value="BETA-XYLOSIDASE"/>
    <property type="match status" value="1"/>
</dbReference>
<keyword evidence="10" id="KW-1185">Reference proteome</keyword>
<evidence type="ECO:0000256" key="3">
    <source>
        <dbReference type="ARBA" id="ARBA00023295"/>
    </source>
</evidence>
<dbReference type="Pfam" id="PF17851">
    <property type="entry name" value="GH43_C2"/>
    <property type="match status" value="1"/>
</dbReference>
<evidence type="ECO:0000313" key="11">
    <source>
        <dbReference type="Proteomes" id="UP000181981"/>
    </source>
</evidence>
<dbReference type="EMBL" id="CP007451">
    <property type="protein sequence ID" value="AHW60260.1"/>
    <property type="molecule type" value="Genomic_DNA"/>
</dbReference>
<dbReference type="CDD" id="cd08999">
    <property type="entry name" value="GH43_ABN-like"/>
    <property type="match status" value="1"/>
</dbReference>
<gene>
    <name evidence="8" type="ORF">FH5T_13255</name>
    <name evidence="9" type="ORF">SAMN05444285_11941</name>
</gene>
<name>X5DYD8_9BACT</name>
<dbReference type="InterPro" id="IPR006710">
    <property type="entry name" value="Glyco_hydro_43"/>
</dbReference>
<evidence type="ECO:0000256" key="5">
    <source>
        <dbReference type="PIRSR" id="PIRSR606710-2"/>
    </source>
</evidence>
<dbReference type="InterPro" id="IPR041542">
    <property type="entry name" value="GH43_C2"/>
</dbReference>
<comment type="similarity">
    <text evidence="1 6">Belongs to the glycosyl hydrolase 43 family.</text>
</comment>
<evidence type="ECO:0000256" key="4">
    <source>
        <dbReference type="PIRSR" id="PIRSR606710-1"/>
    </source>
</evidence>
<dbReference type="Proteomes" id="UP000181981">
    <property type="component" value="Unassembled WGS sequence"/>
</dbReference>
<evidence type="ECO:0000256" key="1">
    <source>
        <dbReference type="ARBA" id="ARBA00009865"/>
    </source>
</evidence>
<organism evidence="9 11">
    <name type="scientific">Draconibacterium orientale</name>
    <dbReference type="NCBI Taxonomy" id="1168034"/>
    <lineage>
        <taxon>Bacteria</taxon>
        <taxon>Pseudomonadati</taxon>
        <taxon>Bacteroidota</taxon>
        <taxon>Bacteroidia</taxon>
        <taxon>Marinilabiliales</taxon>
        <taxon>Prolixibacteraceae</taxon>
        <taxon>Draconibacterium</taxon>
    </lineage>
</organism>
<proteinExistence type="inferred from homology"/>
<dbReference type="PANTHER" id="PTHR42812:SF5">
    <property type="entry name" value="ENDO-ARABINASE"/>
    <property type="match status" value="1"/>
</dbReference>
<keyword evidence="3 6" id="KW-0326">Glycosidase</keyword>
<dbReference type="InterPro" id="IPR051795">
    <property type="entry name" value="Glycosyl_Hydrlase_43"/>
</dbReference>
<dbReference type="Gene3D" id="2.60.120.200">
    <property type="match status" value="1"/>
</dbReference>
<dbReference type="SUPFAM" id="SSF49899">
    <property type="entry name" value="Concanavalin A-like lectins/glucanases"/>
    <property type="match status" value="1"/>
</dbReference>
<evidence type="ECO:0000313" key="10">
    <source>
        <dbReference type="Proteomes" id="UP000023772"/>
    </source>
</evidence>
<dbReference type="Pfam" id="PF04616">
    <property type="entry name" value="Glyco_hydro_43"/>
    <property type="match status" value="1"/>
</dbReference>
<feature type="site" description="Important for catalytic activity, responsible for pKa modulation of the active site Glu and correct orientation of both the proton donor and substrate" evidence="5">
    <location>
        <position position="147"/>
    </location>
</feature>
<evidence type="ECO:0000259" key="7">
    <source>
        <dbReference type="Pfam" id="PF17851"/>
    </source>
</evidence>
<dbReference type="eggNOG" id="COG3507">
    <property type="taxonomic scope" value="Bacteria"/>
</dbReference>
<evidence type="ECO:0000256" key="2">
    <source>
        <dbReference type="ARBA" id="ARBA00022801"/>
    </source>
</evidence>
<dbReference type="RefSeq" id="WP_038559258.1">
    <property type="nucleotide sequence ID" value="NZ_FOHT01000019.1"/>
</dbReference>
<dbReference type="STRING" id="1168034.FH5T_13255"/>
<dbReference type="GO" id="GO:0004553">
    <property type="term" value="F:hydrolase activity, hydrolyzing O-glycosyl compounds"/>
    <property type="evidence" value="ECO:0007669"/>
    <property type="project" value="InterPro"/>
</dbReference>
<feature type="domain" description="Beta-xylosidase C-terminal Concanavalin A-like" evidence="7">
    <location>
        <begin position="339"/>
        <end position="475"/>
    </location>
</feature>
<feature type="active site" description="Proton acceptor" evidence="4">
    <location>
        <position position="40"/>
    </location>
</feature>
<evidence type="ECO:0000256" key="6">
    <source>
        <dbReference type="RuleBase" id="RU361187"/>
    </source>
</evidence>
<dbReference type="Proteomes" id="UP000023772">
    <property type="component" value="Chromosome"/>
</dbReference>